<gene>
    <name evidence="1" type="ORF">MAR_001763</name>
</gene>
<proteinExistence type="predicted"/>
<reference evidence="1" key="1">
    <citation type="submission" date="2022-11" db="EMBL/GenBank/DDBJ databases">
        <title>Centuries of genome instability and evolution in soft-shell clam transmissible cancer (bioRxiv).</title>
        <authorList>
            <person name="Hart S.F.M."/>
            <person name="Yonemitsu M.A."/>
            <person name="Giersch R.M."/>
            <person name="Beal B.F."/>
            <person name="Arriagada G."/>
            <person name="Davis B.W."/>
            <person name="Ostrander E.A."/>
            <person name="Goff S.P."/>
            <person name="Metzger M.J."/>
        </authorList>
    </citation>
    <scope>NUCLEOTIDE SEQUENCE</scope>
    <source>
        <strain evidence="1">MELC-2E11</strain>
        <tissue evidence="1">Siphon/mantle</tissue>
    </source>
</reference>
<keyword evidence="2" id="KW-1185">Reference proteome</keyword>
<protein>
    <recommendedName>
        <fullName evidence="3">PRC-barrel domain-containing protein</fullName>
    </recommendedName>
</protein>
<accession>A0ABY7FCK3</accession>
<dbReference type="Proteomes" id="UP001164746">
    <property type="component" value="Chromosome 11"/>
</dbReference>
<organism evidence="1 2">
    <name type="scientific">Mya arenaria</name>
    <name type="common">Soft-shell clam</name>
    <dbReference type="NCBI Taxonomy" id="6604"/>
    <lineage>
        <taxon>Eukaryota</taxon>
        <taxon>Metazoa</taxon>
        <taxon>Spiralia</taxon>
        <taxon>Lophotrochozoa</taxon>
        <taxon>Mollusca</taxon>
        <taxon>Bivalvia</taxon>
        <taxon>Autobranchia</taxon>
        <taxon>Heteroconchia</taxon>
        <taxon>Euheterodonta</taxon>
        <taxon>Imparidentia</taxon>
        <taxon>Neoheterodontei</taxon>
        <taxon>Myida</taxon>
        <taxon>Myoidea</taxon>
        <taxon>Myidae</taxon>
        <taxon>Mya</taxon>
    </lineage>
</organism>
<sequence>MVIAIIDRLMRLLKNIIHDLKFIKPVKGSMKLYAVIGQGDGRLLTRNTSCACGDCYVDKFNSQSECNWSEIPVTKRIPQVVEANQIKKLMSQKLIKLMMKQRVTSQSQSHLLLLKSVNVARYDDKKYIGQVIEVCFHDNTVHINFMADSGKREGCFKWPITEDKVWRDMADNIKVIETPVQTTKAGRLFSVPENILKLVCDE</sequence>
<name>A0ABY7FCK3_MYAAR</name>
<evidence type="ECO:0000313" key="1">
    <source>
        <dbReference type="EMBL" id="WAR19925.1"/>
    </source>
</evidence>
<dbReference type="EMBL" id="CP111022">
    <property type="protein sequence ID" value="WAR19925.1"/>
    <property type="molecule type" value="Genomic_DNA"/>
</dbReference>
<evidence type="ECO:0008006" key="3">
    <source>
        <dbReference type="Google" id="ProtNLM"/>
    </source>
</evidence>
<evidence type="ECO:0000313" key="2">
    <source>
        <dbReference type="Proteomes" id="UP001164746"/>
    </source>
</evidence>